<keyword evidence="5" id="KW-0488">Methylation</keyword>
<evidence type="ECO:0000313" key="13">
    <source>
        <dbReference type="Proteomes" id="UP000269265"/>
    </source>
</evidence>
<dbReference type="InterPro" id="IPR012902">
    <property type="entry name" value="N_methyl_site"/>
</dbReference>
<proteinExistence type="inferred from homology"/>
<dbReference type="GO" id="GO:0015628">
    <property type="term" value="P:protein secretion by the type II secretion system"/>
    <property type="evidence" value="ECO:0007669"/>
    <property type="project" value="InterPro"/>
</dbReference>
<evidence type="ECO:0000256" key="7">
    <source>
        <dbReference type="ARBA" id="ARBA00022692"/>
    </source>
</evidence>
<evidence type="ECO:0000256" key="4">
    <source>
        <dbReference type="ARBA" id="ARBA00022475"/>
    </source>
</evidence>
<evidence type="ECO:0000256" key="6">
    <source>
        <dbReference type="ARBA" id="ARBA00022519"/>
    </source>
</evidence>
<evidence type="ECO:0000259" key="11">
    <source>
        <dbReference type="Pfam" id="PF08334"/>
    </source>
</evidence>
<evidence type="ECO:0000256" key="10">
    <source>
        <dbReference type="SAM" id="Phobius"/>
    </source>
</evidence>
<dbReference type="AlphaFoldDB" id="A0A426V6E6"/>
<evidence type="ECO:0000256" key="1">
    <source>
        <dbReference type="ARBA" id="ARBA00004377"/>
    </source>
</evidence>
<accession>A0A426V6E6</accession>
<evidence type="ECO:0000256" key="2">
    <source>
        <dbReference type="ARBA" id="ARBA00009984"/>
    </source>
</evidence>
<dbReference type="Proteomes" id="UP000269265">
    <property type="component" value="Unassembled WGS sequence"/>
</dbReference>
<reference evidence="12 13" key="1">
    <citation type="submission" date="2018-12" db="EMBL/GenBank/DDBJ databases">
        <title>The whole draft genome of Aquabacterium sp. SJQ9.</title>
        <authorList>
            <person name="Sun L."/>
            <person name="Gao X."/>
            <person name="Chen W."/>
            <person name="Huang K."/>
        </authorList>
    </citation>
    <scope>NUCLEOTIDE SEQUENCE [LARGE SCALE GENOMIC DNA]</scope>
    <source>
        <strain evidence="12 13">SJQ9</strain>
    </source>
</reference>
<keyword evidence="9 10" id="KW-0472">Membrane</keyword>
<dbReference type="NCBIfam" id="TIGR01710">
    <property type="entry name" value="typeII_sec_gspG"/>
    <property type="match status" value="1"/>
</dbReference>
<comment type="subcellular location">
    <subcellularLocation>
        <location evidence="1">Cell inner membrane</location>
        <topology evidence="1">Single-pass membrane protein</topology>
    </subcellularLocation>
</comment>
<evidence type="ECO:0000256" key="8">
    <source>
        <dbReference type="ARBA" id="ARBA00022989"/>
    </source>
</evidence>
<evidence type="ECO:0000256" key="5">
    <source>
        <dbReference type="ARBA" id="ARBA00022481"/>
    </source>
</evidence>
<dbReference type="OrthoDB" id="9795612at2"/>
<sequence>MSCCRRGVRNQGFTLLELLVVMVIIGLLAAYVGPKYFSQIGKSEQSVARAQVEAFSRALATFRLDVGRFPTTEEGLNALLVKPAEAPKWNGPYLSREVPLDPWSRHYIYRSPGATGTDFDLISHGKDGQAGGEGDAADIVGQ</sequence>
<keyword evidence="8 10" id="KW-1133">Transmembrane helix</keyword>
<dbReference type="NCBIfam" id="TIGR02532">
    <property type="entry name" value="IV_pilin_GFxxxE"/>
    <property type="match status" value="1"/>
</dbReference>
<dbReference type="GO" id="GO:0005886">
    <property type="term" value="C:plasma membrane"/>
    <property type="evidence" value="ECO:0007669"/>
    <property type="project" value="UniProtKB-SubCell"/>
</dbReference>
<dbReference type="InterPro" id="IPR045584">
    <property type="entry name" value="Pilin-like"/>
</dbReference>
<feature type="domain" description="Type II secretion system protein GspG C-terminal" evidence="11">
    <location>
        <begin position="36"/>
        <end position="140"/>
    </location>
</feature>
<organism evidence="12 13">
    <name type="scientific">Aquabacterium soli</name>
    <dbReference type="NCBI Taxonomy" id="2493092"/>
    <lineage>
        <taxon>Bacteria</taxon>
        <taxon>Pseudomonadati</taxon>
        <taxon>Pseudomonadota</taxon>
        <taxon>Betaproteobacteria</taxon>
        <taxon>Burkholderiales</taxon>
        <taxon>Aquabacterium</taxon>
    </lineage>
</organism>
<dbReference type="GO" id="GO:0015627">
    <property type="term" value="C:type II protein secretion system complex"/>
    <property type="evidence" value="ECO:0007669"/>
    <property type="project" value="InterPro"/>
</dbReference>
<dbReference type="PRINTS" id="PR00813">
    <property type="entry name" value="BCTERIALGSPG"/>
</dbReference>
<evidence type="ECO:0000256" key="9">
    <source>
        <dbReference type="ARBA" id="ARBA00023136"/>
    </source>
</evidence>
<feature type="transmembrane region" description="Helical" evidence="10">
    <location>
        <begin position="12"/>
        <end position="33"/>
    </location>
</feature>
<name>A0A426V6E6_9BURK</name>
<dbReference type="Gene3D" id="3.30.700.10">
    <property type="entry name" value="Glycoprotein, Type 4 Pilin"/>
    <property type="match status" value="1"/>
</dbReference>
<dbReference type="Pfam" id="PF08334">
    <property type="entry name" value="T2SSG"/>
    <property type="match status" value="1"/>
</dbReference>
<dbReference type="RefSeq" id="WP_125245141.1">
    <property type="nucleotide sequence ID" value="NZ_RSED01000023.1"/>
</dbReference>
<dbReference type="SUPFAM" id="SSF54523">
    <property type="entry name" value="Pili subunits"/>
    <property type="match status" value="1"/>
</dbReference>
<comment type="similarity">
    <text evidence="2">Belongs to the GSP G family.</text>
</comment>
<dbReference type="InterPro" id="IPR010054">
    <property type="entry name" value="Type2_sec_GspG"/>
</dbReference>
<gene>
    <name evidence="12" type="primary">gspG</name>
    <name evidence="12" type="ORF">EIP75_20930</name>
</gene>
<dbReference type="EMBL" id="RSED01000023">
    <property type="protein sequence ID" value="RRS02414.1"/>
    <property type="molecule type" value="Genomic_DNA"/>
</dbReference>
<dbReference type="InterPro" id="IPR013545">
    <property type="entry name" value="T2SS_protein-GspG_C"/>
</dbReference>
<keyword evidence="6" id="KW-0997">Cell inner membrane</keyword>
<evidence type="ECO:0000313" key="12">
    <source>
        <dbReference type="EMBL" id="RRS02414.1"/>
    </source>
</evidence>
<evidence type="ECO:0000256" key="3">
    <source>
        <dbReference type="ARBA" id="ARBA00020042"/>
    </source>
</evidence>
<comment type="caution">
    <text evidence="12">The sequence shown here is derived from an EMBL/GenBank/DDBJ whole genome shotgun (WGS) entry which is preliminary data.</text>
</comment>
<keyword evidence="7 10" id="KW-0812">Transmembrane</keyword>
<keyword evidence="4" id="KW-1003">Cell membrane</keyword>
<dbReference type="InterPro" id="IPR000983">
    <property type="entry name" value="Bac_GSPG_pilin"/>
</dbReference>
<dbReference type="Pfam" id="PF07963">
    <property type="entry name" value="N_methyl"/>
    <property type="match status" value="1"/>
</dbReference>
<keyword evidence="13" id="KW-1185">Reference proteome</keyword>
<protein>
    <recommendedName>
        <fullName evidence="3">Type II secretion system core protein G</fullName>
    </recommendedName>
</protein>